<comment type="caution">
    <text evidence="2">The sequence shown here is derived from an EMBL/GenBank/DDBJ whole genome shotgun (WGS) entry which is preliminary data.</text>
</comment>
<dbReference type="Pfam" id="PF14334">
    <property type="entry name" value="DUF4390"/>
    <property type="match status" value="1"/>
</dbReference>
<feature type="signal peptide" evidence="1">
    <location>
        <begin position="1"/>
        <end position="18"/>
    </location>
</feature>
<dbReference type="InterPro" id="IPR025500">
    <property type="entry name" value="DUF4390"/>
</dbReference>
<name>A0ABS2DQR4_9BURK</name>
<feature type="chain" id="PRO_5045834719" evidence="1">
    <location>
        <begin position="19"/>
        <end position="190"/>
    </location>
</feature>
<dbReference type="EMBL" id="JACJJC010000001">
    <property type="protein sequence ID" value="MBM6703060.1"/>
    <property type="molecule type" value="Genomic_DNA"/>
</dbReference>
<protein>
    <submittedName>
        <fullName evidence="2">DUF4390 domain-containing protein</fullName>
    </submittedName>
</protein>
<evidence type="ECO:0000313" key="3">
    <source>
        <dbReference type="Proteomes" id="UP000715095"/>
    </source>
</evidence>
<evidence type="ECO:0000313" key="2">
    <source>
        <dbReference type="EMBL" id="MBM6703060.1"/>
    </source>
</evidence>
<evidence type="ECO:0000256" key="1">
    <source>
        <dbReference type="SAM" id="SignalP"/>
    </source>
</evidence>
<organism evidence="2 3">
    <name type="scientific">Sutterella massiliensis</name>
    <dbReference type="NCBI Taxonomy" id="1816689"/>
    <lineage>
        <taxon>Bacteria</taxon>
        <taxon>Pseudomonadati</taxon>
        <taxon>Pseudomonadota</taxon>
        <taxon>Betaproteobacteria</taxon>
        <taxon>Burkholderiales</taxon>
        <taxon>Sutterellaceae</taxon>
        <taxon>Sutterella</taxon>
    </lineage>
</organism>
<keyword evidence="1" id="KW-0732">Signal</keyword>
<gene>
    <name evidence="2" type="ORF">H6A60_00835</name>
</gene>
<sequence>MLAACILATALLPATAQAVEATLLAVEITRDEPGERPGLFVADHYEFDLPQPLIDALHRGISLYFTHEFSLVQTRWYWFDKPVAESKFTIRLAFNPLTRRYGVAYNGLSLNFDSLEQALPYIKSLRRWRVAPSGAVTNTEDFAAEIRFFLDTEKLPKPMQVTTNDSVDWTVESDWAPVPIPSDVVEVPVE</sequence>
<dbReference type="Proteomes" id="UP000715095">
    <property type="component" value="Unassembled WGS sequence"/>
</dbReference>
<reference evidence="2 3" key="1">
    <citation type="journal article" date="2021" name="Sci. Rep.">
        <title>The distribution of antibiotic resistance genes in chicken gut microbiota commensals.</title>
        <authorList>
            <person name="Juricova H."/>
            <person name="Matiasovicova J."/>
            <person name="Kubasova T."/>
            <person name="Cejkova D."/>
            <person name="Rychlik I."/>
        </authorList>
    </citation>
    <scope>NUCLEOTIDE SEQUENCE [LARGE SCALE GENOMIC DNA]</scope>
    <source>
        <strain evidence="2 3">An829</strain>
    </source>
</reference>
<proteinExistence type="predicted"/>
<accession>A0ABS2DQR4</accession>
<keyword evidence="3" id="KW-1185">Reference proteome</keyword>